<dbReference type="AlphaFoldDB" id="A0A2P6NIV5"/>
<evidence type="ECO:0000313" key="2">
    <source>
        <dbReference type="Proteomes" id="UP000241769"/>
    </source>
</evidence>
<organism evidence="1 2">
    <name type="scientific">Planoprotostelium fungivorum</name>
    <dbReference type="NCBI Taxonomy" id="1890364"/>
    <lineage>
        <taxon>Eukaryota</taxon>
        <taxon>Amoebozoa</taxon>
        <taxon>Evosea</taxon>
        <taxon>Variosea</taxon>
        <taxon>Cavosteliida</taxon>
        <taxon>Cavosteliaceae</taxon>
        <taxon>Planoprotostelium</taxon>
    </lineage>
</organism>
<protein>
    <submittedName>
        <fullName evidence="1">Uncharacterized protein</fullName>
    </submittedName>
</protein>
<gene>
    <name evidence="1" type="ORF">PROFUN_08917</name>
</gene>
<dbReference type="Proteomes" id="UP000241769">
    <property type="component" value="Unassembled WGS sequence"/>
</dbReference>
<dbReference type="EMBL" id="MDYQ01000074">
    <property type="protein sequence ID" value="PRP83886.1"/>
    <property type="molecule type" value="Genomic_DNA"/>
</dbReference>
<comment type="caution">
    <text evidence="1">The sequence shown here is derived from an EMBL/GenBank/DDBJ whole genome shotgun (WGS) entry which is preliminary data.</text>
</comment>
<sequence>MVFFKPIASHPILEAPEIQDIILRYVFDYDEQSVHPFTQHRHSFCPYDEMDRNYCNKEEMNRRMTKAMEGYRRQQCQSVERLQTWKAIRQCSRRMRQVADQFCTFETWHYLLAIFRSDLPAVRFFLSKPEIDVWVDYRDNMDPWGVCGSEKIRRMLEDRKLKRELLYCDSCGMEH</sequence>
<name>A0A2P6NIV5_9EUKA</name>
<reference evidence="1 2" key="1">
    <citation type="journal article" date="2018" name="Genome Biol. Evol.">
        <title>Multiple Roots of Fruiting Body Formation in Amoebozoa.</title>
        <authorList>
            <person name="Hillmann F."/>
            <person name="Forbes G."/>
            <person name="Novohradska S."/>
            <person name="Ferling I."/>
            <person name="Riege K."/>
            <person name="Groth M."/>
            <person name="Westermann M."/>
            <person name="Marz M."/>
            <person name="Spaller T."/>
            <person name="Winckler T."/>
            <person name="Schaap P."/>
            <person name="Glockner G."/>
        </authorList>
    </citation>
    <scope>NUCLEOTIDE SEQUENCE [LARGE SCALE GENOMIC DNA]</scope>
    <source>
        <strain evidence="1 2">Jena</strain>
    </source>
</reference>
<dbReference type="InParanoid" id="A0A2P6NIV5"/>
<accession>A0A2P6NIV5</accession>
<evidence type="ECO:0000313" key="1">
    <source>
        <dbReference type="EMBL" id="PRP83886.1"/>
    </source>
</evidence>
<proteinExistence type="predicted"/>
<keyword evidence="2" id="KW-1185">Reference proteome</keyword>